<protein>
    <recommendedName>
        <fullName evidence="1">Fungal STAND N-terminal Goodbye domain-containing protein</fullName>
    </recommendedName>
</protein>
<reference evidence="2" key="1">
    <citation type="submission" date="2022-12" db="EMBL/GenBank/DDBJ databases">
        <authorList>
            <person name="Petersen C."/>
        </authorList>
    </citation>
    <scope>NUCLEOTIDE SEQUENCE</scope>
    <source>
        <strain evidence="2">IBT 17660</strain>
    </source>
</reference>
<gene>
    <name evidence="2" type="ORF">N7530_008318</name>
</gene>
<reference evidence="2" key="2">
    <citation type="journal article" date="2023" name="IMA Fungus">
        <title>Comparative genomic study of the Penicillium genus elucidates a diverse pangenome and 15 lateral gene transfer events.</title>
        <authorList>
            <person name="Petersen C."/>
            <person name="Sorensen T."/>
            <person name="Nielsen M.R."/>
            <person name="Sondergaard T.E."/>
            <person name="Sorensen J.L."/>
            <person name="Fitzpatrick D.A."/>
            <person name="Frisvad J.C."/>
            <person name="Nielsen K.L."/>
        </authorList>
    </citation>
    <scope>NUCLEOTIDE SEQUENCE</scope>
    <source>
        <strain evidence="2">IBT 17660</strain>
    </source>
</reference>
<dbReference type="Pfam" id="PF17109">
    <property type="entry name" value="Goodbye"/>
    <property type="match status" value="1"/>
</dbReference>
<organism evidence="2 3">
    <name type="scientific">Penicillium desertorum</name>
    <dbReference type="NCBI Taxonomy" id="1303715"/>
    <lineage>
        <taxon>Eukaryota</taxon>
        <taxon>Fungi</taxon>
        <taxon>Dikarya</taxon>
        <taxon>Ascomycota</taxon>
        <taxon>Pezizomycotina</taxon>
        <taxon>Eurotiomycetes</taxon>
        <taxon>Eurotiomycetidae</taxon>
        <taxon>Eurotiales</taxon>
        <taxon>Aspergillaceae</taxon>
        <taxon>Penicillium</taxon>
    </lineage>
</organism>
<dbReference type="EMBL" id="JAPWDO010000005">
    <property type="protein sequence ID" value="KAJ5470961.1"/>
    <property type="molecule type" value="Genomic_DNA"/>
</dbReference>
<dbReference type="PANTHER" id="PTHR10039">
    <property type="entry name" value="AMELOGENIN"/>
    <property type="match status" value="1"/>
</dbReference>
<dbReference type="Proteomes" id="UP001147760">
    <property type="component" value="Unassembled WGS sequence"/>
</dbReference>
<evidence type="ECO:0000259" key="1">
    <source>
        <dbReference type="Pfam" id="PF17109"/>
    </source>
</evidence>
<feature type="domain" description="Fungal STAND N-terminal Goodbye" evidence="1">
    <location>
        <begin position="17"/>
        <end position="95"/>
    </location>
</feature>
<proteinExistence type="predicted"/>
<comment type="caution">
    <text evidence="2">The sequence shown here is derived from an EMBL/GenBank/DDBJ whole genome shotgun (WGS) entry which is preliminary data.</text>
</comment>
<dbReference type="AlphaFoldDB" id="A0A9X0BKS1"/>
<evidence type="ECO:0000313" key="3">
    <source>
        <dbReference type="Proteomes" id="UP001147760"/>
    </source>
</evidence>
<sequence length="469" mass="53128">MTRKTSDPLDDGLSALWRSACDDYAEETGITLTDGDFPKIRGSEDLFPQIDAEKVHFEDFRLKRRPLLHTMQMILAPFENWGDLLTGAASAAFPPKLLERDNSRNSRERLDTVKRALDPVSSSGRVFSSINENRIPRGPGVGKSYLASKIISDLATADVSARSTPIIASFFFKNNNIDLPIEICGRKLLLDYFVKSLPDTGTCFIIDGIDGADPEEDSMRSILDEHCLGWIPEIEITNTQNKDDLHRYVSQKLQKTKLFRGYQDFLDKVVRDIYRQAEGFWEWANLVIQSILRCRTKEQIRKVVRTMPRGISVMLHAELQRLARELSVSDAMSTELSDGEGSSGDAMTQIQQLNALLSLVAMAQKPLTVDQLDLILEVILEEEVLNLEDDLRTVYSSLFSLRSAEDEEEKDEDAVIVTLPHSSFYEFFNTSVEAGRIQVDPKRAEALFLFILLYSLQKEFAPKSGRWLF</sequence>
<name>A0A9X0BKS1_9EURO</name>
<dbReference type="PANTHER" id="PTHR10039:SF17">
    <property type="entry name" value="FUNGAL STAND N-TERMINAL GOODBYE DOMAIN-CONTAINING PROTEIN-RELATED"/>
    <property type="match status" value="1"/>
</dbReference>
<keyword evidence="3" id="KW-1185">Reference proteome</keyword>
<evidence type="ECO:0000313" key="2">
    <source>
        <dbReference type="EMBL" id="KAJ5470961.1"/>
    </source>
</evidence>
<dbReference type="OrthoDB" id="448455at2759"/>
<accession>A0A9X0BKS1</accession>
<dbReference type="InterPro" id="IPR031350">
    <property type="entry name" value="Goodbye_dom"/>
</dbReference>